<keyword evidence="1" id="KW-0472">Membrane</keyword>
<feature type="transmembrane region" description="Helical" evidence="1">
    <location>
        <begin position="297"/>
        <end position="319"/>
    </location>
</feature>
<evidence type="ECO:0000259" key="2">
    <source>
        <dbReference type="PROSITE" id="PS50234"/>
    </source>
</evidence>
<dbReference type="Proteomes" id="UP001254257">
    <property type="component" value="Unassembled WGS sequence"/>
</dbReference>
<keyword evidence="1" id="KW-0812">Transmembrane</keyword>
<gene>
    <name evidence="3" type="ORF">RKE40_08850</name>
</gene>
<proteinExistence type="predicted"/>
<dbReference type="InterPro" id="IPR036465">
    <property type="entry name" value="vWFA_dom_sf"/>
</dbReference>
<accession>A0ABU3S5D2</accession>
<dbReference type="PROSITE" id="PS50234">
    <property type="entry name" value="VWFA"/>
    <property type="match status" value="1"/>
</dbReference>
<evidence type="ECO:0000256" key="1">
    <source>
        <dbReference type="SAM" id="Phobius"/>
    </source>
</evidence>
<keyword evidence="1" id="KW-1133">Transmembrane helix</keyword>
<keyword evidence="4" id="KW-1185">Reference proteome</keyword>
<evidence type="ECO:0000313" key="3">
    <source>
        <dbReference type="EMBL" id="MDU0339988.1"/>
    </source>
</evidence>
<feature type="domain" description="VWFA" evidence="2">
    <location>
        <begin position="94"/>
        <end position="278"/>
    </location>
</feature>
<dbReference type="RefSeq" id="WP_316017868.1">
    <property type="nucleotide sequence ID" value="NZ_JAWDID010000010.1"/>
</dbReference>
<dbReference type="InterPro" id="IPR050768">
    <property type="entry name" value="UPF0353/GerABKA_families"/>
</dbReference>
<reference evidence="3 4" key="1">
    <citation type="submission" date="2023-09" db="EMBL/GenBank/DDBJ databases">
        <title>Whole genome shotgun sequencing (WGS) of Bosea sp. ZW T0_25, isolated from stored onions (Allium cepa).</title>
        <authorList>
            <person name="Stoll D.A."/>
            <person name="Huch M."/>
        </authorList>
    </citation>
    <scope>NUCLEOTIDE SEQUENCE [LARGE SCALE GENOMIC DNA]</scope>
    <source>
        <strain evidence="3 4">ZW T0_25</strain>
    </source>
</reference>
<comment type="caution">
    <text evidence="3">The sequence shown here is derived from an EMBL/GenBank/DDBJ whole genome shotgun (WGS) entry which is preliminary data.</text>
</comment>
<dbReference type="SMART" id="SM00327">
    <property type="entry name" value="VWA"/>
    <property type="match status" value="1"/>
</dbReference>
<sequence length="338" mass="36748">MLAFAYPWLALLAPLPLIWLGLPAHAERRAGLRVPFFDQLARLSGQKPFEGGVVARRGAARFAVLTLVWLLALAALARPQWIDPPLHRDLPTRDLLLLVDLSGSMDTKDFVDQSGQTVDRLTAVKQVLDDFLSRRKGDRVGVVVFGDAPFALVPFTTDLELSRAMLRDTAVGMAGPRTAFGDAIGLGIGLFARSTVKARTIIALTDGNDTVSKVPPAEAARVAKDKGIVIHTVAVGDPTAAGEDKLDEAALKEVASTTGGGFFRALDRAQLAQIYQRLDEIETRRIDTVSFRPRRDIYWIPLAGGLVLTLLAQGLQLAWRHRRDHASARAPAIVERSS</sequence>
<dbReference type="Gene3D" id="3.40.50.410">
    <property type="entry name" value="von Willebrand factor, type A domain"/>
    <property type="match status" value="1"/>
</dbReference>
<organism evidence="3 4">
    <name type="scientific">Bosea rubneri</name>
    <dbReference type="NCBI Taxonomy" id="3075434"/>
    <lineage>
        <taxon>Bacteria</taxon>
        <taxon>Pseudomonadati</taxon>
        <taxon>Pseudomonadota</taxon>
        <taxon>Alphaproteobacteria</taxon>
        <taxon>Hyphomicrobiales</taxon>
        <taxon>Boseaceae</taxon>
        <taxon>Bosea</taxon>
    </lineage>
</organism>
<dbReference type="InterPro" id="IPR002035">
    <property type="entry name" value="VWF_A"/>
</dbReference>
<dbReference type="PANTHER" id="PTHR22550:SF18">
    <property type="entry name" value="VWFA DOMAIN-CONTAINING PROTEIN"/>
    <property type="match status" value="1"/>
</dbReference>
<name>A0ABU3S5D2_9HYPH</name>
<protein>
    <submittedName>
        <fullName evidence="3">VWA domain-containing protein</fullName>
    </submittedName>
</protein>
<dbReference type="Pfam" id="PF00092">
    <property type="entry name" value="VWA"/>
    <property type="match status" value="1"/>
</dbReference>
<dbReference type="SUPFAM" id="SSF53300">
    <property type="entry name" value="vWA-like"/>
    <property type="match status" value="1"/>
</dbReference>
<dbReference type="EMBL" id="JAWDID010000010">
    <property type="protein sequence ID" value="MDU0339988.1"/>
    <property type="molecule type" value="Genomic_DNA"/>
</dbReference>
<dbReference type="PANTHER" id="PTHR22550">
    <property type="entry name" value="SPORE GERMINATION PROTEIN"/>
    <property type="match status" value="1"/>
</dbReference>
<feature type="transmembrane region" description="Helical" evidence="1">
    <location>
        <begin position="58"/>
        <end position="77"/>
    </location>
</feature>
<evidence type="ECO:0000313" key="4">
    <source>
        <dbReference type="Proteomes" id="UP001254257"/>
    </source>
</evidence>